<dbReference type="Proteomes" id="UP000054248">
    <property type="component" value="Unassembled WGS sequence"/>
</dbReference>
<evidence type="ECO:0000256" key="7">
    <source>
        <dbReference type="PIRSR" id="PIRSR000278-1"/>
    </source>
</evidence>
<dbReference type="AlphaFoldDB" id="A0A0C3LI94"/>
<dbReference type="InterPro" id="IPR048280">
    <property type="entry name" value="COX6B-like"/>
</dbReference>
<dbReference type="STRING" id="1051891.A0A0C3LI94"/>
<dbReference type="PIRSF" id="PIRSF000278">
    <property type="entry name" value="Cyt_c_oxidase_6B"/>
    <property type="match status" value="1"/>
</dbReference>
<comment type="pathway">
    <text evidence="2">Energy metabolism; oxidative phosphorylation.</text>
</comment>
<dbReference type="GO" id="GO:0006123">
    <property type="term" value="P:mitochondrial electron transport, cytochrome c to oxygen"/>
    <property type="evidence" value="ECO:0007669"/>
    <property type="project" value="UniProtKB-ARBA"/>
</dbReference>
<dbReference type="HOGENOM" id="CLU_133964_2_0_1"/>
<evidence type="ECO:0000256" key="5">
    <source>
        <dbReference type="ARBA" id="ARBA00023157"/>
    </source>
</evidence>
<keyword evidence="9" id="KW-1185">Reference proteome</keyword>
<evidence type="ECO:0000256" key="4">
    <source>
        <dbReference type="ARBA" id="ARBA00023128"/>
    </source>
</evidence>
<proteinExistence type="inferred from homology"/>
<feature type="disulfide bond" evidence="7">
    <location>
        <begin position="30"/>
        <end position="62"/>
    </location>
</feature>
<reference evidence="8 9" key="1">
    <citation type="submission" date="2014-04" db="EMBL/GenBank/DDBJ databases">
        <authorList>
            <consortium name="DOE Joint Genome Institute"/>
            <person name="Kuo A."/>
            <person name="Girlanda M."/>
            <person name="Perotto S."/>
            <person name="Kohler A."/>
            <person name="Nagy L.G."/>
            <person name="Floudas D."/>
            <person name="Copeland A."/>
            <person name="Barry K.W."/>
            <person name="Cichocki N."/>
            <person name="Veneault-Fourrey C."/>
            <person name="LaButti K."/>
            <person name="Lindquist E.A."/>
            <person name="Lipzen A."/>
            <person name="Lundell T."/>
            <person name="Morin E."/>
            <person name="Murat C."/>
            <person name="Sun H."/>
            <person name="Tunlid A."/>
            <person name="Henrissat B."/>
            <person name="Grigoriev I.V."/>
            <person name="Hibbett D.S."/>
            <person name="Martin F."/>
            <person name="Nordberg H.P."/>
            <person name="Cantor M.N."/>
            <person name="Hua S.X."/>
        </authorList>
    </citation>
    <scope>NUCLEOTIDE SEQUENCE [LARGE SCALE GENOMIC DNA]</scope>
    <source>
        <strain evidence="8 9">MUT 4182</strain>
    </source>
</reference>
<dbReference type="InterPro" id="IPR003213">
    <property type="entry name" value="Cyt_c_oxidase_su6B"/>
</dbReference>
<comment type="function">
    <text evidence="6">Component of the cytochrome c oxidase, the last enzyme in the mitochondrial electron transport chain which drives oxidative phosphorylation.</text>
</comment>
<dbReference type="Pfam" id="PF02297">
    <property type="entry name" value="COX6B"/>
    <property type="match status" value="1"/>
</dbReference>
<feature type="disulfide bond" evidence="7">
    <location>
        <begin position="40"/>
        <end position="51"/>
    </location>
</feature>
<evidence type="ECO:0000256" key="3">
    <source>
        <dbReference type="ARBA" id="ARBA00006425"/>
    </source>
</evidence>
<dbReference type="GO" id="GO:0045277">
    <property type="term" value="C:respiratory chain complex IV"/>
    <property type="evidence" value="ECO:0007669"/>
    <property type="project" value="InterPro"/>
</dbReference>
<organism evidence="8 9">
    <name type="scientific">Tulasnella calospora MUT 4182</name>
    <dbReference type="NCBI Taxonomy" id="1051891"/>
    <lineage>
        <taxon>Eukaryota</taxon>
        <taxon>Fungi</taxon>
        <taxon>Dikarya</taxon>
        <taxon>Basidiomycota</taxon>
        <taxon>Agaricomycotina</taxon>
        <taxon>Agaricomycetes</taxon>
        <taxon>Cantharellales</taxon>
        <taxon>Tulasnellaceae</taxon>
        <taxon>Tulasnella</taxon>
    </lineage>
</organism>
<comment type="similarity">
    <text evidence="3">Belongs to the cytochrome c oxidase subunit 6B family.</text>
</comment>
<evidence type="ECO:0000256" key="6">
    <source>
        <dbReference type="PIRNR" id="PIRNR000278"/>
    </source>
</evidence>
<dbReference type="Gene3D" id="1.10.10.140">
    <property type="entry name" value="Cytochrome c oxidase, subunit VIb"/>
    <property type="match status" value="1"/>
</dbReference>
<sequence length="85" mass="9874">MSEQKEGNKFVFQTVGFDARFPNANQSKNCFQNYVDYHKCISAKGEDFAPCKQFLRAYHSLCPNEWISRFDEQREANAFPASLEP</sequence>
<dbReference type="FunFam" id="1.10.10.140:FF:000001">
    <property type="entry name" value="Cytochrome c oxidase subunit 6B1"/>
    <property type="match status" value="1"/>
</dbReference>
<dbReference type="InterPro" id="IPR036549">
    <property type="entry name" value="CX6/COA6-like_sf"/>
</dbReference>
<dbReference type="SUPFAM" id="SSF47694">
    <property type="entry name" value="Cytochrome c oxidase subunit h"/>
    <property type="match status" value="1"/>
</dbReference>
<accession>A0A0C3LI94</accession>
<evidence type="ECO:0000256" key="1">
    <source>
        <dbReference type="ARBA" id="ARBA00004173"/>
    </source>
</evidence>
<dbReference type="PANTHER" id="PTHR46281">
    <property type="entry name" value="CYTOCHROME C OXIDASE SUBUNIT 6B"/>
    <property type="match status" value="1"/>
</dbReference>
<keyword evidence="5 7" id="KW-1015">Disulfide bond</keyword>
<gene>
    <name evidence="8" type="ORF">M407DRAFT_29215</name>
</gene>
<keyword evidence="4 6" id="KW-0496">Mitochondrion</keyword>
<protein>
    <recommendedName>
        <fullName evidence="6">Cytochrome c oxidase subunit</fullName>
    </recommendedName>
</protein>
<name>A0A0C3LI94_9AGAM</name>
<evidence type="ECO:0000313" key="8">
    <source>
        <dbReference type="EMBL" id="KIO21157.1"/>
    </source>
</evidence>
<dbReference type="PANTHER" id="PTHR46281:SF8">
    <property type="entry name" value="CYTOCHROME C OXIDASE SUBUNIT 12, MITOCHONDRIAL"/>
    <property type="match status" value="1"/>
</dbReference>
<dbReference type="PROSITE" id="PS51808">
    <property type="entry name" value="CHCH"/>
    <property type="match status" value="1"/>
</dbReference>
<evidence type="ECO:0000256" key="2">
    <source>
        <dbReference type="ARBA" id="ARBA00004673"/>
    </source>
</evidence>
<reference evidence="9" key="2">
    <citation type="submission" date="2015-01" db="EMBL/GenBank/DDBJ databases">
        <title>Evolutionary Origins and Diversification of the Mycorrhizal Mutualists.</title>
        <authorList>
            <consortium name="DOE Joint Genome Institute"/>
            <consortium name="Mycorrhizal Genomics Consortium"/>
            <person name="Kohler A."/>
            <person name="Kuo A."/>
            <person name="Nagy L.G."/>
            <person name="Floudas D."/>
            <person name="Copeland A."/>
            <person name="Barry K.W."/>
            <person name="Cichocki N."/>
            <person name="Veneault-Fourrey C."/>
            <person name="LaButti K."/>
            <person name="Lindquist E.A."/>
            <person name="Lipzen A."/>
            <person name="Lundell T."/>
            <person name="Morin E."/>
            <person name="Murat C."/>
            <person name="Riley R."/>
            <person name="Ohm R."/>
            <person name="Sun H."/>
            <person name="Tunlid A."/>
            <person name="Henrissat B."/>
            <person name="Grigoriev I.V."/>
            <person name="Hibbett D.S."/>
            <person name="Martin F."/>
        </authorList>
    </citation>
    <scope>NUCLEOTIDE SEQUENCE [LARGE SCALE GENOMIC DNA]</scope>
    <source>
        <strain evidence="9">MUT 4182</strain>
    </source>
</reference>
<dbReference type="GO" id="GO:0005739">
    <property type="term" value="C:mitochondrion"/>
    <property type="evidence" value="ECO:0007669"/>
    <property type="project" value="UniProtKB-SubCell"/>
</dbReference>
<comment type="subcellular location">
    <subcellularLocation>
        <location evidence="1">Mitochondrion</location>
    </subcellularLocation>
</comment>
<dbReference type="CDD" id="cd00926">
    <property type="entry name" value="Cyt_c_Oxidase_VIb"/>
    <property type="match status" value="1"/>
</dbReference>
<dbReference type="EMBL" id="KN823147">
    <property type="protein sequence ID" value="KIO21157.1"/>
    <property type="molecule type" value="Genomic_DNA"/>
</dbReference>
<evidence type="ECO:0000313" key="9">
    <source>
        <dbReference type="Proteomes" id="UP000054248"/>
    </source>
</evidence>
<dbReference type="OrthoDB" id="1107506at2759"/>